<dbReference type="Gene3D" id="3.40.50.720">
    <property type="entry name" value="NAD(P)-binding Rossmann-like Domain"/>
    <property type="match status" value="1"/>
</dbReference>
<keyword evidence="4" id="KW-0521">NADP</keyword>
<dbReference type="InterPro" id="IPR011032">
    <property type="entry name" value="GroES-like_sf"/>
</dbReference>
<evidence type="ECO:0000256" key="2">
    <source>
        <dbReference type="ARBA" id="ARBA00022516"/>
    </source>
</evidence>
<feature type="domain" description="Enoyl reductase (ER)" evidence="11">
    <location>
        <begin position="13"/>
        <end position="327"/>
    </location>
</feature>
<evidence type="ECO:0000256" key="8">
    <source>
        <dbReference type="ARBA" id="ARBA00023160"/>
    </source>
</evidence>
<comment type="similarity">
    <text evidence="1">Belongs to the zinc-containing alcohol dehydrogenase family. Quinone oxidoreductase subfamily.</text>
</comment>
<evidence type="ECO:0000256" key="1">
    <source>
        <dbReference type="ARBA" id="ARBA00010371"/>
    </source>
</evidence>
<dbReference type="EC" id="1.3.1.104" evidence="9"/>
<accession>A0ABY6B9U4</accession>
<keyword evidence="8" id="KW-0275">Fatty acid biosynthesis</keyword>
<keyword evidence="2" id="KW-0444">Lipid biosynthesis</keyword>
<dbReference type="Proteomes" id="UP001064632">
    <property type="component" value="Chromosome"/>
</dbReference>
<dbReference type="Gene3D" id="3.90.180.10">
    <property type="entry name" value="Medium-chain alcohol dehydrogenases, catalytic domain"/>
    <property type="match status" value="1"/>
</dbReference>
<keyword evidence="5" id="KW-0809">Transit peptide</keyword>
<dbReference type="Pfam" id="PF00107">
    <property type="entry name" value="ADH_zinc_N"/>
    <property type="match status" value="1"/>
</dbReference>
<organism evidence="12 13">
    <name type="scientific">Tahibacter amnicola</name>
    <dbReference type="NCBI Taxonomy" id="2976241"/>
    <lineage>
        <taxon>Bacteria</taxon>
        <taxon>Pseudomonadati</taxon>
        <taxon>Pseudomonadota</taxon>
        <taxon>Gammaproteobacteria</taxon>
        <taxon>Lysobacterales</taxon>
        <taxon>Rhodanobacteraceae</taxon>
        <taxon>Tahibacter</taxon>
    </lineage>
</organism>
<comment type="catalytic activity">
    <reaction evidence="10">
        <text>a 2,3-saturated acyl-[ACP] + NADP(+) = a (2E)-enoyl-[ACP] + NADPH + H(+)</text>
        <dbReference type="Rhea" id="RHEA:22564"/>
        <dbReference type="Rhea" id="RHEA-COMP:9925"/>
        <dbReference type="Rhea" id="RHEA-COMP:9926"/>
        <dbReference type="ChEBI" id="CHEBI:15378"/>
        <dbReference type="ChEBI" id="CHEBI:57783"/>
        <dbReference type="ChEBI" id="CHEBI:58349"/>
        <dbReference type="ChEBI" id="CHEBI:78784"/>
        <dbReference type="ChEBI" id="CHEBI:78785"/>
        <dbReference type="EC" id="1.3.1.104"/>
    </reaction>
</comment>
<evidence type="ECO:0000256" key="9">
    <source>
        <dbReference type="ARBA" id="ARBA00038963"/>
    </source>
</evidence>
<dbReference type="InterPro" id="IPR051034">
    <property type="entry name" value="Mito_Enoyl-ACP_Reductase"/>
</dbReference>
<protein>
    <recommendedName>
        <fullName evidence="9">enoyl-[acyl-carrier-protein] reductase</fullName>
        <ecNumber evidence="9">1.3.1.104</ecNumber>
    </recommendedName>
</protein>
<dbReference type="InterPro" id="IPR020843">
    <property type="entry name" value="ER"/>
</dbReference>
<keyword evidence="7" id="KW-0443">Lipid metabolism</keyword>
<dbReference type="EMBL" id="CP104694">
    <property type="protein sequence ID" value="UXI66831.1"/>
    <property type="molecule type" value="Genomic_DNA"/>
</dbReference>
<evidence type="ECO:0000256" key="6">
    <source>
        <dbReference type="ARBA" id="ARBA00023002"/>
    </source>
</evidence>
<keyword evidence="6" id="KW-0560">Oxidoreductase</keyword>
<dbReference type="InterPro" id="IPR013149">
    <property type="entry name" value="ADH-like_C"/>
</dbReference>
<dbReference type="SMART" id="SM00829">
    <property type="entry name" value="PKS_ER"/>
    <property type="match status" value="1"/>
</dbReference>
<sequence length="332" mass="34307">MTTLIKAEYAERGPVPHAVIHPVPFDRPVLAKGQALVAVLAAPINPSDVLMLTGQYGMLPALPAVGGTEGVGRVVELGPDTQGPAPGQTVLLPTGIGTWSSHVVAPAAALVPLPNEADPRQLAMLTINPPTAALLLSDFVDLQPGDWVIQNSANSGVGSYVVQLARLRGLKTVNVVRRESAVPAVVSQGADVVLVDGDGLAERVKAATGGAAITLGIDAVGGAATMRLASALADGATIVNYGALSGEACMLSPRELVFRDITLKGFWLARWFRTTPAPKQRALLGELAGLIATGKLHTPIQATYDVTRIQEAVAAAASGERHGKILVTPQHD</sequence>
<evidence type="ECO:0000256" key="7">
    <source>
        <dbReference type="ARBA" id="ARBA00023098"/>
    </source>
</evidence>
<evidence type="ECO:0000256" key="10">
    <source>
        <dbReference type="ARBA" id="ARBA00048843"/>
    </source>
</evidence>
<evidence type="ECO:0000256" key="4">
    <source>
        <dbReference type="ARBA" id="ARBA00022857"/>
    </source>
</evidence>
<name>A0ABY6B9U4_9GAMM</name>
<evidence type="ECO:0000256" key="3">
    <source>
        <dbReference type="ARBA" id="ARBA00022832"/>
    </source>
</evidence>
<reference evidence="12" key="1">
    <citation type="submission" date="2022-09" db="EMBL/GenBank/DDBJ databases">
        <title>Tahibacter sp. nov., isolated from a fresh water.</title>
        <authorList>
            <person name="Baek J.H."/>
            <person name="Lee J.K."/>
            <person name="Kim J.M."/>
            <person name="Jeon C.O."/>
        </authorList>
    </citation>
    <scope>NUCLEOTIDE SEQUENCE</scope>
    <source>
        <strain evidence="12">W38</strain>
    </source>
</reference>
<dbReference type="SUPFAM" id="SSF51735">
    <property type="entry name" value="NAD(P)-binding Rossmann-fold domains"/>
    <property type="match status" value="1"/>
</dbReference>
<dbReference type="Pfam" id="PF08240">
    <property type="entry name" value="ADH_N"/>
    <property type="match status" value="1"/>
</dbReference>
<dbReference type="InterPro" id="IPR036291">
    <property type="entry name" value="NAD(P)-bd_dom_sf"/>
</dbReference>
<dbReference type="PANTHER" id="PTHR43981">
    <property type="entry name" value="ENOYL-[ACYL-CARRIER-PROTEIN] REDUCTASE, MITOCHONDRIAL"/>
    <property type="match status" value="1"/>
</dbReference>
<evidence type="ECO:0000256" key="5">
    <source>
        <dbReference type="ARBA" id="ARBA00022946"/>
    </source>
</evidence>
<evidence type="ECO:0000313" key="13">
    <source>
        <dbReference type="Proteomes" id="UP001064632"/>
    </source>
</evidence>
<keyword evidence="3" id="KW-0276">Fatty acid metabolism</keyword>
<dbReference type="SUPFAM" id="SSF50129">
    <property type="entry name" value="GroES-like"/>
    <property type="match status" value="1"/>
</dbReference>
<dbReference type="PANTHER" id="PTHR43981:SF2">
    <property type="entry name" value="ENOYL-[ACYL-CARRIER-PROTEIN] REDUCTASE, MITOCHONDRIAL"/>
    <property type="match status" value="1"/>
</dbReference>
<evidence type="ECO:0000259" key="11">
    <source>
        <dbReference type="SMART" id="SM00829"/>
    </source>
</evidence>
<proteinExistence type="inferred from homology"/>
<dbReference type="InterPro" id="IPR013154">
    <property type="entry name" value="ADH-like_N"/>
</dbReference>
<dbReference type="CDD" id="cd05282">
    <property type="entry name" value="ETR_like"/>
    <property type="match status" value="1"/>
</dbReference>
<gene>
    <name evidence="12" type="ORF">N4264_19035</name>
</gene>
<dbReference type="RefSeq" id="WP_261693811.1">
    <property type="nucleotide sequence ID" value="NZ_CP104694.1"/>
</dbReference>
<keyword evidence="13" id="KW-1185">Reference proteome</keyword>
<evidence type="ECO:0000313" key="12">
    <source>
        <dbReference type="EMBL" id="UXI66831.1"/>
    </source>
</evidence>